<evidence type="ECO:0000313" key="2">
    <source>
        <dbReference type="WBParaSite" id="Pan_g11005.t1"/>
    </source>
</evidence>
<dbReference type="WBParaSite" id="Pan_g11005.t1">
    <property type="protein sequence ID" value="Pan_g11005.t1"/>
    <property type="gene ID" value="Pan_g11005"/>
</dbReference>
<organism evidence="1 2">
    <name type="scientific">Panagrellus redivivus</name>
    <name type="common">Microworm</name>
    <dbReference type="NCBI Taxonomy" id="6233"/>
    <lineage>
        <taxon>Eukaryota</taxon>
        <taxon>Metazoa</taxon>
        <taxon>Ecdysozoa</taxon>
        <taxon>Nematoda</taxon>
        <taxon>Chromadorea</taxon>
        <taxon>Rhabditida</taxon>
        <taxon>Tylenchina</taxon>
        <taxon>Panagrolaimomorpha</taxon>
        <taxon>Panagrolaimoidea</taxon>
        <taxon>Panagrolaimidae</taxon>
        <taxon>Panagrellus</taxon>
    </lineage>
</organism>
<reference evidence="2" key="2">
    <citation type="submission" date="2020-10" db="UniProtKB">
        <authorList>
            <consortium name="WormBaseParasite"/>
        </authorList>
    </citation>
    <scope>IDENTIFICATION</scope>
</reference>
<reference evidence="1" key="1">
    <citation type="journal article" date="2013" name="Genetics">
        <title>The draft genome and transcriptome of Panagrellus redivivus are shaped by the harsh demands of a free-living lifestyle.</title>
        <authorList>
            <person name="Srinivasan J."/>
            <person name="Dillman A.R."/>
            <person name="Macchietto M.G."/>
            <person name="Heikkinen L."/>
            <person name="Lakso M."/>
            <person name="Fracchia K.M."/>
            <person name="Antoshechkin I."/>
            <person name="Mortazavi A."/>
            <person name="Wong G."/>
            <person name="Sternberg P.W."/>
        </authorList>
    </citation>
    <scope>NUCLEOTIDE SEQUENCE [LARGE SCALE GENOMIC DNA]</scope>
    <source>
        <strain evidence="1">MT8872</strain>
    </source>
</reference>
<protein>
    <submittedName>
        <fullName evidence="2">Type II toxin-antitoxin system RelE/ParE family toxin</fullName>
    </submittedName>
</protein>
<accession>A0A7E4ZQG4</accession>
<name>A0A7E4ZQG4_PANRE</name>
<evidence type="ECO:0000313" key="1">
    <source>
        <dbReference type="Proteomes" id="UP000492821"/>
    </source>
</evidence>
<sequence>MIRFENLKKIFSFQPEELYDFVEKQGTEFRLQLSISTDDSYLIDEIEPFIDPRFLPGEFGNANVLVAIHSSSTHHMVYTLPGSEKNWYEKAFPIV</sequence>
<proteinExistence type="predicted"/>
<dbReference type="AlphaFoldDB" id="A0A7E4ZQG4"/>
<keyword evidence="1" id="KW-1185">Reference proteome</keyword>
<dbReference type="Proteomes" id="UP000492821">
    <property type="component" value="Unassembled WGS sequence"/>
</dbReference>